<protein>
    <recommendedName>
        <fullName evidence="3">Bacteriocin</fullName>
    </recommendedName>
</protein>
<organism evidence="1 2">
    <name type="scientific">Chryseobacterium paridis</name>
    <dbReference type="NCBI Taxonomy" id="2800328"/>
    <lineage>
        <taxon>Bacteria</taxon>
        <taxon>Pseudomonadati</taxon>
        <taxon>Bacteroidota</taxon>
        <taxon>Flavobacteriia</taxon>
        <taxon>Flavobacteriales</taxon>
        <taxon>Weeksellaceae</taxon>
        <taxon>Chryseobacterium group</taxon>
        <taxon>Chryseobacterium</taxon>
    </lineage>
</organism>
<dbReference type="EMBL" id="JAENHK010000010">
    <property type="protein sequence ID" value="MBK1897913.1"/>
    <property type="molecule type" value="Genomic_DNA"/>
</dbReference>
<keyword evidence="2" id="KW-1185">Reference proteome</keyword>
<proteinExistence type="predicted"/>
<comment type="caution">
    <text evidence="1">The sequence shown here is derived from an EMBL/GenBank/DDBJ whole genome shotgun (WGS) entry which is preliminary data.</text>
</comment>
<evidence type="ECO:0008006" key="3">
    <source>
        <dbReference type="Google" id="ProtNLM"/>
    </source>
</evidence>
<evidence type="ECO:0000313" key="2">
    <source>
        <dbReference type="Proteomes" id="UP000628669"/>
    </source>
</evidence>
<dbReference type="InterPro" id="IPR058074">
    <property type="entry name" value="Bacteriocin-like"/>
</dbReference>
<gene>
    <name evidence="1" type="ORF">JHL15_19250</name>
</gene>
<evidence type="ECO:0000313" key="1">
    <source>
        <dbReference type="EMBL" id="MBK1897913.1"/>
    </source>
</evidence>
<accession>A0ABS1FZY6</accession>
<sequence>MKKLSRTNLKAINGGACPGGCPAGNTYGPPGTGAAHSCAAYQLLSQCCKNQAFLNPACVGPVIS</sequence>
<reference evidence="2" key="1">
    <citation type="submission" date="2021-01" db="EMBL/GenBank/DDBJ databases">
        <title>Genome public.</title>
        <authorList>
            <person name="Liu C."/>
            <person name="Sun Q."/>
        </authorList>
    </citation>
    <scope>NUCLEOTIDE SEQUENCE [LARGE SCALE GENOMIC DNA]</scope>
    <source>
        <strain evidence="2">YIM B02567</strain>
    </source>
</reference>
<dbReference type="Proteomes" id="UP000628669">
    <property type="component" value="Unassembled WGS sequence"/>
</dbReference>
<name>A0ABS1FZY6_9FLAO</name>
<dbReference type="NCBIfam" id="NF047798">
    <property type="entry name" value="leader_Chryseo"/>
    <property type="match status" value="1"/>
</dbReference>
<dbReference type="RefSeq" id="WP_200248398.1">
    <property type="nucleotide sequence ID" value="NZ_JAENHK010000010.1"/>
</dbReference>